<evidence type="ECO:0000256" key="2">
    <source>
        <dbReference type="ARBA" id="ARBA00023315"/>
    </source>
</evidence>
<dbReference type="Pfam" id="PF00583">
    <property type="entry name" value="Acetyltransf_1"/>
    <property type="match status" value="1"/>
</dbReference>
<evidence type="ECO:0000259" key="3">
    <source>
        <dbReference type="PROSITE" id="PS51186"/>
    </source>
</evidence>
<evidence type="ECO:0000256" key="1">
    <source>
        <dbReference type="ARBA" id="ARBA00022679"/>
    </source>
</evidence>
<organism evidence="4 5">
    <name type="scientific">Hymenobacter chitinivorans DSM 11115</name>
    <dbReference type="NCBI Taxonomy" id="1121954"/>
    <lineage>
        <taxon>Bacteria</taxon>
        <taxon>Pseudomonadati</taxon>
        <taxon>Bacteroidota</taxon>
        <taxon>Cytophagia</taxon>
        <taxon>Cytophagales</taxon>
        <taxon>Hymenobacteraceae</taxon>
        <taxon>Hymenobacter</taxon>
    </lineage>
</organism>
<sequence>MRWTIVEYVPQYAEPLRLLYLRARQRAFTWLDAAQFSLEDFDAVTRGETILVVLNQAEPVGFIAWWPPDNFIHSLFVAPEQHGQGIGQALLQACLARMGRPATLKCLQQNTRALGFYRALGWTITAEGDSSEGPYFLLTLR</sequence>
<dbReference type="Proteomes" id="UP000228535">
    <property type="component" value="Unassembled WGS sequence"/>
</dbReference>
<proteinExistence type="predicted"/>
<dbReference type="InterPro" id="IPR016181">
    <property type="entry name" value="Acyl_CoA_acyltransferase"/>
</dbReference>
<gene>
    <name evidence="4" type="ORF">CLV45_0207</name>
</gene>
<dbReference type="GO" id="GO:0016747">
    <property type="term" value="F:acyltransferase activity, transferring groups other than amino-acyl groups"/>
    <property type="evidence" value="ECO:0007669"/>
    <property type="project" value="InterPro"/>
</dbReference>
<keyword evidence="1 4" id="KW-0808">Transferase</keyword>
<reference evidence="4 5" key="1">
    <citation type="submission" date="2017-11" db="EMBL/GenBank/DDBJ databases">
        <title>Genomic Encyclopedia of Archaeal and Bacterial Type Strains, Phase II (KMG-II): From Individual Species to Whole Genera.</title>
        <authorList>
            <person name="Goeker M."/>
        </authorList>
    </citation>
    <scope>NUCLEOTIDE SEQUENCE [LARGE SCALE GENOMIC DNA]</scope>
    <source>
        <strain evidence="4 5">DSM 11115</strain>
    </source>
</reference>
<feature type="domain" description="N-acetyltransferase" evidence="3">
    <location>
        <begin position="7"/>
        <end position="141"/>
    </location>
</feature>
<dbReference type="Gene3D" id="3.40.630.30">
    <property type="match status" value="1"/>
</dbReference>
<keyword evidence="2" id="KW-0012">Acyltransferase</keyword>
<dbReference type="AlphaFoldDB" id="A0A2M9BLG2"/>
<comment type="caution">
    <text evidence="4">The sequence shown here is derived from an EMBL/GenBank/DDBJ whole genome shotgun (WGS) entry which is preliminary data.</text>
</comment>
<name>A0A2M9BLG2_9BACT</name>
<keyword evidence="5" id="KW-1185">Reference proteome</keyword>
<evidence type="ECO:0000313" key="5">
    <source>
        <dbReference type="Proteomes" id="UP000228535"/>
    </source>
</evidence>
<accession>A0A2M9BLG2</accession>
<dbReference type="PANTHER" id="PTHR43800:SF1">
    <property type="entry name" value="PEPTIDYL-LYSINE N-ACETYLTRANSFERASE YJAB"/>
    <property type="match status" value="1"/>
</dbReference>
<evidence type="ECO:0000313" key="4">
    <source>
        <dbReference type="EMBL" id="PJJ58797.1"/>
    </source>
</evidence>
<dbReference type="PROSITE" id="PS51186">
    <property type="entry name" value="GNAT"/>
    <property type="match status" value="1"/>
</dbReference>
<dbReference type="PANTHER" id="PTHR43800">
    <property type="entry name" value="PEPTIDYL-LYSINE N-ACETYLTRANSFERASE YJAB"/>
    <property type="match status" value="1"/>
</dbReference>
<dbReference type="EMBL" id="PGFA01000001">
    <property type="protein sequence ID" value="PJJ58797.1"/>
    <property type="molecule type" value="Genomic_DNA"/>
</dbReference>
<dbReference type="RefSeq" id="WP_100334549.1">
    <property type="nucleotide sequence ID" value="NZ_PGFA01000001.1"/>
</dbReference>
<dbReference type="SUPFAM" id="SSF55729">
    <property type="entry name" value="Acyl-CoA N-acyltransferases (Nat)"/>
    <property type="match status" value="1"/>
</dbReference>
<protein>
    <submittedName>
        <fullName evidence="4">Acetyltransferase (GNAT) family protein</fullName>
    </submittedName>
</protein>
<dbReference type="InterPro" id="IPR000182">
    <property type="entry name" value="GNAT_dom"/>
</dbReference>
<dbReference type="CDD" id="cd04301">
    <property type="entry name" value="NAT_SF"/>
    <property type="match status" value="1"/>
</dbReference>
<dbReference type="OrthoDB" id="9788755at2"/>